<dbReference type="PANTHER" id="PTHR42988">
    <property type="entry name" value="PHOSPHOHYDROLASE"/>
    <property type="match status" value="1"/>
</dbReference>
<dbReference type="KEGG" id="ccam:M5D45_25235"/>
<dbReference type="InterPro" id="IPR029052">
    <property type="entry name" value="Metallo-depent_PP-like"/>
</dbReference>
<dbReference type="Pfam" id="PF00149">
    <property type="entry name" value="Metallophos"/>
    <property type="match status" value="1"/>
</dbReference>
<comment type="similarity">
    <text evidence="4">Belongs to the cyclic nucleotide phosphodiesterase class-III family.</text>
</comment>
<dbReference type="AlphaFoldDB" id="A0AAE9I4D0"/>
<evidence type="ECO:0000313" key="6">
    <source>
        <dbReference type="EMBL" id="URF06413.1"/>
    </source>
</evidence>
<evidence type="ECO:0000256" key="2">
    <source>
        <dbReference type="ARBA" id="ARBA00022801"/>
    </source>
</evidence>
<sequence length="479" mass="53316">MISLLHISDLHRDSGSRITTESLLESLRLDRERYVADGLPTPDLAIVSGDIVYGVNTSSADSDAALRRQYDEAHDFLARLADTFFSGDRERVILVPGNHDVSHPHVMRATEAADLPTESAKRKMLARELASETSAWRWVWAEFALRRIVSPEEYNRRMEPFALFFKTFYEGRREFSIDPAAQFSLHDFPHLGIVVAGLSSCTDNDLFNRSARIHPDNVARITREVAPYVKKGRLPIAVWHHNLAGGPKDSDYLDAEFLQTLMDGHFSIGLHGHQHRPQYLEHRFTADKKRTLTVLSAGTLCGGPQSLPTGRRRSYNVVTIDRERSSGALHVREMKNSSFSLPVWGPAYVPEFEGSSMAFEMTMAVRPVSPIQAAGEAAELLRAGDAQGAATLARKYPDEPYARRVALEALTSIDDWAGIREFCAVPQSNPEIIALCEALYQLGEKPALREFIAHESVANNQDAAVRISVETAKARVGVN</sequence>
<dbReference type="InterPro" id="IPR004843">
    <property type="entry name" value="Calcineurin-like_PHP"/>
</dbReference>
<keyword evidence="3" id="KW-0408">Iron</keyword>
<evidence type="ECO:0000256" key="1">
    <source>
        <dbReference type="ARBA" id="ARBA00022723"/>
    </source>
</evidence>
<dbReference type="InterPro" id="IPR050884">
    <property type="entry name" value="CNP_phosphodiesterase-III"/>
</dbReference>
<gene>
    <name evidence="6" type="ORF">M5D45_25235</name>
</gene>
<reference evidence="6" key="1">
    <citation type="journal article" date="2022" name="Microbiol. Resour. Announc.">
        <title>Genome Sequence of Cupriavidus campinensis Strain G5, a Member of a Bacterial Consortium Capable of Polyethylene Degradation.</title>
        <authorList>
            <person name="Schneider B."/>
            <person name="Pfeiffer F."/>
            <person name="Dyall-Smith M."/>
            <person name="Kunte H.J."/>
        </authorList>
    </citation>
    <scope>NUCLEOTIDE SEQUENCE</scope>
    <source>
        <strain evidence="6">G5</strain>
    </source>
</reference>
<protein>
    <submittedName>
        <fullName evidence="6">Metallophosphoesterase</fullName>
    </submittedName>
</protein>
<keyword evidence="2" id="KW-0378">Hydrolase</keyword>
<name>A0AAE9I4D0_9BURK</name>
<evidence type="ECO:0000256" key="4">
    <source>
        <dbReference type="ARBA" id="ARBA00025742"/>
    </source>
</evidence>
<proteinExistence type="inferred from homology"/>
<dbReference type="Gene3D" id="3.60.21.10">
    <property type="match status" value="1"/>
</dbReference>
<evidence type="ECO:0000313" key="7">
    <source>
        <dbReference type="Proteomes" id="UP001056132"/>
    </source>
</evidence>
<dbReference type="RefSeq" id="WP_250025452.1">
    <property type="nucleotide sequence ID" value="NZ_CP097331.1"/>
</dbReference>
<dbReference type="Proteomes" id="UP001056132">
    <property type="component" value="Chromosome 2"/>
</dbReference>
<organism evidence="6 7">
    <name type="scientific">Cupriavidus campinensis</name>
    <dbReference type="NCBI Taxonomy" id="151783"/>
    <lineage>
        <taxon>Bacteria</taxon>
        <taxon>Pseudomonadati</taxon>
        <taxon>Pseudomonadota</taxon>
        <taxon>Betaproteobacteria</taxon>
        <taxon>Burkholderiales</taxon>
        <taxon>Burkholderiaceae</taxon>
        <taxon>Cupriavidus</taxon>
    </lineage>
</organism>
<dbReference type="PANTHER" id="PTHR42988:SF2">
    <property type="entry name" value="CYCLIC NUCLEOTIDE PHOSPHODIESTERASE CBUA0032-RELATED"/>
    <property type="match status" value="1"/>
</dbReference>
<feature type="domain" description="Calcineurin-like phosphoesterase" evidence="5">
    <location>
        <begin position="3"/>
        <end position="277"/>
    </location>
</feature>
<accession>A0AAE9I4D0</accession>
<dbReference type="EMBL" id="CP097331">
    <property type="protein sequence ID" value="URF06413.1"/>
    <property type="molecule type" value="Genomic_DNA"/>
</dbReference>
<dbReference type="SUPFAM" id="SSF56300">
    <property type="entry name" value="Metallo-dependent phosphatases"/>
    <property type="match status" value="1"/>
</dbReference>
<reference evidence="6" key="2">
    <citation type="submission" date="2022-05" db="EMBL/GenBank/DDBJ databases">
        <authorList>
            <person name="Kunte H.-J."/>
        </authorList>
    </citation>
    <scope>NUCLEOTIDE SEQUENCE</scope>
    <source>
        <strain evidence="6">G5</strain>
    </source>
</reference>
<dbReference type="GO" id="GO:0046872">
    <property type="term" value="F:metal ion binding"/>
    <property type="evidence" value="ECO:0007669"/>
    <property type="project" value="UniProtKB-KW"/>
</dbReference>
<keyword evidence="1" id="KW-0479">Metal-binding</keyword>
<evidence type="ECO:0000259" key="5">
    <source>
        <dbReference type="Pfam" id="PF00149"/>
    </source>
</evidence>
<evidence type="ECO:0000256" key="3">
    <source>
        <dbReference type="ARBA" id="ARBA00023004"/>
    </source>
</evidence>
<dbReference type="GO" id="GO:0016787">
    <property type="term" value="F:hydrolase activity"/>
    <property type="evidence" value="ECO:0007669"/>
    <property type="project" value="UniProtKB-KW"/>
</dbReference>